<organism evidence="4 5">
    <name type="scientific">Trichuris muris</name>
    <name type="common">Mouse whipworm</name>
    <dbReference type="NCBI Taxonomy" id="70415"/>
    <lineage>
        <taxon>Eukaryota</taxon>
        <taxon>Metazoa</taxon>
        <taxon>Ecdysozoa</taxon>
        <taxon>Nematoda</taxon>
        <taxon>Enoplea</taxon>
        <taxon>Dorylaimia</taxon>
        <taxon>Trichinellida</taxon>
        <taxon>Trichuridae</taxon>
        <taxon>Trichuris</taxon>
    </lineage>
</organism>
<proteinExistence type="inferred from homology"/>
<dbReference type="Pfam" id="PF03265">
    <property type="entry name" value="DNase_II"/>
    <property type="match status" value="1"/>
</dbReference>
<name>A0A5S6QZW1_TRIMR</name>
<sequence>MHKNANLYVTLSTIVWMARTASIHTDYLCREQESNAGVHWYLIYKMAKQPVDFDQSGIFANGHGFFYMTSATAVTGWTRSKLGIDMTEQLLERTLRPYYEKPEDRDALRIMYTSRTSGRNSYGLLMSKEENAYWLLHGANAFPPKRSYAWPQGEATDKAHLLFCASFDPSSLQQIARTLRYERPRVYLHYLPRRYQISPYVELIDQVESRKQMPTRVQLLHTKRLKSGKVEEIIYIAKHKQAALDLFLDVIAPFTGTAYDSWTKSTTKNNCSERRYGVKNILSGLHLAHGGDMTTLYRNSDDSRWLMSANKERPVWCYTTSDRTEQDSSLGGSAICIENGPLHKAFLAMEVTAQVDSC</sequence>
<evidence type="ECO:0000313" key="4">
    <source>
        <dbReference type="Proteomes" id="UP000046395"/>
    </source>
</evidence>
<dbReference type="InterPro" id="IPR004947">
    <property type="entry name" value="DNase_II"/>
</dbReference>
<keyword evidence="3" id="KW-0732">Signal</keyword>
<evidence type="ECO:0000256" key="2">
    <source>
        <dbReference type="ARBA" id="ARBA00022801"/>
    </source>
</evidence>
<dbReference type="Proteomes" id="UP000046395">
    <property type="component" value="Unassembled WGS sequence"/>
</dbReference>
<evidence type="ECO:0000256" key="3">
    <source>
        <dbReference type="SAM" id="SignalP"/>
    </source>
</evidence>
<feature type="signal peptide" evidence="3">
    <location>
        <begin position="1"/>
        <end position="20"/>
    </location>
</feature>
<dbReference type="GO" id="GO:0004531">
    <property type="term" value="F:deoxyribonuclease II activity"/>
    <property type="evidence" value="ECO:0007669"/>
    <property type="project" value="InterPro"/>
</dbReference>
<dbReference type="AlphaFoldDB" id="A0A5S6QZW1"/>
<keyword evidence="4" id="KW-1185">Reference proteome</keyword>
<dbReference type="GO" id="GO:0006309">
    <property type="term" value="P:apoptotic DNA fragmentation"/>
    <property type="evidence" value="ECO:0007669"/>
    <property type="project" value="TreeGrafter"/>
</dbReference>
<comment type="similarity">
    <text evidence="1">Belongs to the DNase II family.</text>
</comment>
<accession>A0A5S6QZW1</accession>
<evidence type="ECO:0000313" key="5">
    <source>
        <dbReference type="WBParaSite" id="TMUE_3000012693.1"/>
    </source>
</evidence>
<feature type="chain" id="PRO_5024326559" evidence="3">
    <location>
        <begin position="21"/>
        <end position="358"/>
    </location>
</feature>
<keyword evidence="2" id="KW-0378">Hydrolase</keyword>
<dbReference type="PANTHER" id="PTHR10858:SF23">
    <property type="entry name" value="DEOXYRIBONUCLEASE II"/>
    <property type="match status" value="1"/>
</dbReference>
<dbReference type="PANTHER" id="PTHR10858">
    <property type="entry name" value="DEOXYRIBONUCLEASE II"/>
    <property type="match status" value="1"/>
</dbReference>
<dbReference type="STRING" id="70415.A0A5S6QZW1"/>
<protein>
    <submittedName>
        <fullName evidence="5">Deoxyribonuclease II</fullName>
    </submittedName>
</protein>
<reference evidence="5" key="1">
    <citation type="submission" date="2019-12" db="UniProtKB">
        <authorList>
            <consortium name="WormBaseParasite"/>
        </authorList>
    </citation>
    <scope>IDENTIFICATION</scope>
</reference>
<evidence type="ECO:0000256" key="1">
    <source>
        <dbReference type="ARBA" id="ARBA00007527"/>
    </source>
</evidence>
<dbReference type="WBParaSite" id="TMUE_3000012693.1">
    <property type="protein sequence ID" value="TMUE_3000012693.1"/>
    <property type="gene ID" value="WBGene00301661"/>
</dbReference>